<evidence type="ECO:0000313" key="1">
    <source>
        <dbReference type="EMBL" id="GAA93987.1"/>
    </source>
</evidence>
<dbReference type="Proteomes" id="UP000009131">
    <property type="component" value="Unassembled WGS sequence"/>
</dbReference>
<reference evidence="1 2" key="1">
    <citation type="journal article" date="2011" name="J. Gen. Appl. Microbiol.">
        <title>Draft genome sequencing of the enigmatic basidiomycete Mixia osmundae.</title>
        <authorList>
            <person name="Nishida H."/>
            <person name="Nagatsuka Y."/>
            <person name="Sugiyama J."/>
        </authorList>
    </citation>
    <scope>NUCLEOTIDE SEQUENCE [LARGE SCALE GENOMIC DNA]</scope>
    <source>
        <strain evidence="2">CBS 9802 / IAM 14324 / JCM 22182 / KY 12970</strain>
    </source>
</reference>
<dbReference type="InParanoid" id="G7DTS7"/>
<protein>
    <submittedName>
        <fullName evidence="1">Uncharacterized protein</fullName>
    </submittedName>
</protein>
<comment type="caution">
    <text evidence="1">The sequence shown here is derived from an EMBL/GenBank/DDBJ whole genome shotgun (WGS) entry which is preliminary data.</text>
</comment>
<reference evidence="1 2" key="2">
    <citation type="journal article" date="2012" name="Open Biol.">
        <title>Characteristics of nucleosomes and linker DNA regions on the genome of the basidiomycete Mixia osmundae revealed by mono- and dinucleosome mapping.</title>
        <authorList>
            <person name="Nishida H."/>
            <person name="Kondo S."/>
            <person name="Matsumoto T."/>
            <person name="Suzuki Y."/>
            <person name="Yoshikawa H."/>
            <person name="Taylor T.D."/>
            <person name="Sugiyama J."/>
        </authorList>
    </citation>
    <scope>NUCLEOTIDE SEQUENCE [LARGE SCALE GENOMIC DNA]</scope>
    <source>
        <strain evidence="2">CBS 9802 / IAM 14324 / JCM 22182 / KY 12970</strain>
    </source>
</reference>
<dbReference type="RefSeq" id="XP_014570270.1">
    <property type="nucleotide sequence ID" value="XM_014714784.1"/>
</dbReference>
<evidence type="ECO:0000313" key="2">
    <source>
        <dbReference type="Proteomes" id="UP000009131"/>
    </source>
</evidence>
<dbReference type="AlphaFoldDB" id="G7DTS7"/>
<name>G7DTS7_MIXOS</name>
<keyword evidence="2" id="KW-1185">Reference proteome</keyword>
<organism evidence="1 2">
    <name type="scientific">Mixia osmundae (strain CBS 9802 / IAM 14324 / JCM 22182 / KY 12970)</name>
    <dbReference type="NCBI Taxonomy" id="764103"/>
    <lineage>
        <taxon>Eukaryota</taxon>
        <taxon>Fungi</taxon>
        <taxon>Dikarya</taxon>
        <taxon>Basidiomycota</taxon>
        <taxon>Pucciniomycotina</taxon>
        <taxon>Mixiomycetes</taxon>
        <taxon>Mixiales</taxon>
        <taxon>Mixiaceae</taxon>
        <taxon>Mixia</taxon>
    </lineage>
</organism>
<dbReference type="EMBL" id="BABT02000026">
    <property type="protein sequence ID" value="GAA93987.1"/>
    <property type="molecule type" value="Genomic_DNA"/>
</dbReference>
<accession>G7DTS7</accession>
<sequence>MNPVQTTQGPQKSKPLGRVISGKRVQDVCKRAWAATQLDFGRTKLAKPLARCEFRQTIDYVETSQTFCRSRPVTNELGGVIY</sequence>
<proteinExistence type="predicted"/>
<gene>
    <name evidence="1" type="primary">Mo00634</name>
    <name evidence="1" type="ORF">E5Q_00634</name>
</gene>
<dbReference type="HOGENOM" id="CLU_2558781_0_0_1"/>